<organism evidence="2 3">
    <name type="scientific">Bacteroides fragilis str. 3988T(B)14</name>
    <dbReference type="NCBI Taxonomy" id="1339315"/>
    <lineage>
        <taxon>Bacteria</taxon>
        <taxon>Pseudomonadati</taxon>
        <taxon>Bacteroidota</taxon>
        <taxon>Bacteroidia</taxon>
        <taxon>Bacteroidales</taxon>
        <taxon>Bacteroidaceae</taxon>
        <taxon>Bacteroides</taxon>
    </lineage>
</organism>
<gene>
    <name evidence="2" type="ORF">M124_4408</name>
</gene>
<comment type="caution">
    <text evidence="2">The sequence shown here is derived from an EMBL/GenBank/DDBJ whole genome shotgun (WGS) entry which is preliminary data.</text>
</comment>
<reference evidence="2 3" key="1">
    <citation type="submission" date="2014-02" db="EMBL/GenBank/DDBJ databases">
        <authorList>
            <person name="Sears C."/>
            <person name="Carroll K."/>
            <person name="Sack B.R."/>
            <person name="Qadri F."/>
            <person name="Myers L.L."/>
            <person name="Chung G.-T."/>
            <person name="Escheverria P."/>
            <person name="Fraser C.M."/>
            <person name="Sadzewicz L."/>
            <person name="Shefchek K.A."/>
            <person name="Tallon L."/>
            <person name="Das S.P."/>
            <person name="Daugherty S."/>
            <person name="Mongodin E.F."/>
        </authorList>
    </citation>
    <scope>NUCLEOTIDE SEQUENCE [LARGE SCALE GENOMIC DNA]</scope>
    <source>
        <strain evidence="3">3988T(B)14</strain>
    </source>
</reference>
<proteinExistence type="predicted"/>
<dbReference type="PATRIC" id="fig|1339315.3.peg.356"/>
<evidence type="ECO:0008006" key="4">
    <source>
        <dbReference type="Google" id="ProtNLM"/>
    </source>
</evidence>
<dbReference type="InterPro" id="IPR039449">
    <property type="entry name" value="TssO"/>
</dbReference>
<keyword evidence="1" id="KW-0472">Membrane</keyword>
<evidence type="ECO:0000313" key="3">
    <source>
        <dbReference type="Proteomes" id="UP000020529"/>
    </source>
</evidence>
<evidence type="ECO:0000256" key="1">
    <source>
        <dbReference type="SAM" id="Phobius"/>
    </source>
</evidence>
<feature type="transmembrane region" description="Helical" evidence="1">
    <location>
        <begin position="12"/>
        <end position="33"/>
    </location>
</feature>
<accession>A0A015W8B2</accession>
<dbReference type="RefSeq" id="WP_008669238.1">
    <property type="nucleotide sequence ID" value="NZ_JGCY01000112.1"/>
</dbReference>
<keyword evidence="1" id="KW-0812">Transmembrane</keyword>
<sequence length="148" mass="17553">MTKDEVLWGNIRFLLLLIFSVAAIYIILCRYILDVPTEDSSELINDINHSERIFEIQHTHMQQAQNIWNEIDSLDFNIHQVQKMDEVKDEIYQLQHIYKENNMNTKFLFGVLSSRVLKCQFDIKEELNSLVHNNALIERDLEECKANL</sequence>
<keyword evidence="1" id="KW-1133">Transmembrane helix</keyword>
<protein>
    <recommendedName>
        <fullName evidence="4">Type VI secretion system transmembrane protein TssO</fullName>
    </recommendedName>
</protein>
<evidence type="ECO:0000313" key="2">
    <source>
        <dbReference type="EMBL" id="EXY76700.1"/>
    </source>
</evidence>
<dbReference type="AlphaFoldDB" id="A0A015W8B2"/>
<name>A0A015W8B2_BACFG</name>
<dbReference type="EMBL" id="JGCY01000112">
    <property type="protein sequence ID" value="EXY76700.1"/>
    <property type="molecule type" value="Genomic_DNA"/>
</dbReference>
<dbReference type="Proteomes" id="UP000020529">
    <property type="component" value="Unassembled WGS sequence"/>
</dbReference>
<dbReference type="Pfam" id="PF17561">
    <property type="entry name" value="TssO"/>
    <property type="match status" value="1"/>
</dbReference>